<dbReference type="CDD" id="cd01948">
    <property type="entry name" value="EAL"/>
    <property type="match status" value="1"/>
</dbReference>
<dbReference type="OrthoDB" id="9812260at2"/>
<dbReference type="CDD" id="cd10315">
    <property type="entry name" value="CBM41_pullulanase"/>
    <property type="match status" value="1"/>
</dbReference>
<keyword evidence="4" id="KW-0326">Glycosidase</keyword>
<dbReference type="InterPro" id="IPR035919">
    <property type="entry name" value="EAL_sf"/>
</dbReference>
<evidence type="ECO:0000256" key="1">
    <source>
        <dbReference type="ARBA" id="ARBA00008061"/>
    </source>
</evidence>
<gene>
    <name evidence="8" type="ORF">SAMN02745887_03034</name>
</gene>
<dbReference type="PROSITE" id="PS50883">
    <property type="entry name" value="EAL"/>
    <property type="match status" value="1"/>
</dbReference>
<dbReference type="InterPro" id="IPR029787">
    <property type="entry name" value="Nucleotide_cyclase"/>
</dbReference>
<dbReference type="Pfam" id="PF03714">
    <property type="entry name" value="PUD"/>
    <property type="match status" value="1"/>
</dbReference>
<evidence type="ECO:0000259" key="6">
    <source>
        <dbReference type="PROSITE" id="PS50883"/>
    </source>
</evidence>
<dbReference type="InterPro" id="IPR000160">
    <property type="entry name" value="GGDEF_dom"/>
</dbReference>
<dbReference type="InterPro" id="IPR001633">
    <property type="entry name" value="EAL_dom"/>
</dbReference>
<dbReference type="InterPro" id="IPR005323">
    <property type="entry name" value="CBM41_pullulanase"/>
</dbReference>
<evidence type="ECO:0000313" key="9">
    <source>
        <dbReference type="Proteomes" id="UP000186513"/>
    </source>
</evidence>
<protein>
    <submittedName>
        <fullName evidence="8">Diguanylate cyclase (GGDEF) domain-containing protein</fullName>
    </submittedName>
</protein>
<dbReference type="Gene3D" id="3.20.20.450">
    <property type="entry name" value="EAL domain"/>
    <property type="match status" value="1"/>
</dbReference>
<feature type="domain" description="EAL" evidence="6">
    <location>
        <begin position="386"/>
        <end position="634"/>
    </location>
</feature>
<evidence type="ECO:0000259" key="7">
    <source>
        <dbReference type="PROSITE" id="PS50887"/>
    </source>
</evidence>
<evidence type="ECO:0000256" key="5">
    <source>
        <dbReference type="SAM" id="SignalP"/>
    </source>
</evidence>
<dbReference type="PANTHER" id="PTHR44757:SF2">
    <property type="entry name" value="BIOFILM ARCHITECTURE MAINTENANCE PROTEIN MBAA"/>
    <property type="match status" value="1"/>
</dbReference>
<dbReference type="RefSeq" id="WP_072429517.1">
    <property type="nucleotide sequence ID" value="NZ_FPKR01000012.1"/>
</dbReference>
<dbReference type="InterPro" id="IPR013784">
    <property type="entry name" value="Carb-bd-like_fold"/>
</dbReference>
<keyword evidence="9" id="KW-1185">Reference proteome</keyword>
<accession>A0A1K2HPA4</accession>
<dbReference type="GO" id="GO:0016798">
    <property type="term" value="F:hydrolase activity, acting on glycosyl bonds"/>
    <property type="evidence" value="ECO:0007669"/>
    <property type="project" value="UniProtKB-KW"/>
</dbReference>
<dbReference type="NCBIfam" id="TIGR00254">
    <property type="entry name" value="GGDEF"/>
    <property type="match status" value="1"/>
</dbReference>
<dbReference type="AlphaFoldDB" id="A0A1K2HPA4"/>
<keyword evidence="2 5" id="KW-0732">Signal</keyword>
<dbReference type="Gene3D" id="2.60.40.1110">
    <property type="match status" value="1"/>
</dbReference>
<keyword evidence="3" id="KW-0378">Hydrolase</keyword>
<evidence type="ECO:0000256" key="3">
    <source>
        <dbReference type="ARBA" id="ARBA00022801"/>
    </source>
</evidence>
<dbReference type="SUPFAM" id="SSF141868">
    <property type="entry name" value="EAL domain-like"/>
    <property type="match status" value="1"/>
</dbReference>
<sequence length="634" mass="69567">MRHPHPVLWRAWLLCLLLIGLCLPSQASSLPPDTVRIHFHRDNADYSGWGLHLWGNDLQPSAQVSWTAPFAASGQDAFGVYFDVPIVPGGKTFGFVLHRGELKNVPNDQYWFLDQHGREFWVLENSATLFSQPPAVAPQPASGNGQGSFLPLWFWFGLASSSLVGLIWWRLQRRTLLAEQRLQEQMTLLTEARSELGRQMDAFHQSEQRLRQLSGSDDLTGLPTRAGLQQALAKVQSRARRHEAKVALIFIDLDNFKTINDSEGHAAGDAVLKTIASRFTELLRESDIVARIGGDEFVVLAEDVADERAVAGIARKLIAAACTPVPFDGREHQVGASVGIAIYPSDSNDAATLLKQADSAMYVAKHAGKGQFRFYAEAANQLCSKEMALDRRMPGLAERAELAIQLLPVQQLDNGQVVLQEAFLRWRQPEGDYLPARDFIHIAESNGQIIALGQWIIAQACQLAAAWSATDAQMAPAVAINLSLAQLQHRQLTTQVSQALQQSGLPAGRLVLEIPAAALREDGQLQINLYGLQAMGVQLALDKVDARTLTFAQLAGLPWRWIKLNAQGLRGSEAALHEQLWKSLLASTAASDAQLIATHIDSPALRAQVQQLACRYGEGYAIDTGTLLDPQLRG</sequence>
<feature type="chain" id="PRO_5012408185" evidence="5">
    <location>
        <begin position="28"/>
        <end position="634"/>
    </location>
</feature>
<organism evidence="8 9">
    <name type="scientific">Chitinimonas taiwanensis DSM 18899</name>
    <dbReference type="NCBI Taxonomy" id="1121279"/>
    <lineage>
        <taxon>Bacteria</taxon>
        <taxon>Pseudomonadati</taxon>
        <taxon>Pseudomonadota</taxon>
        <taxon>Betaproteobacteria</taxon>
        <taxon>Neisseriales</taxon>
        <taxon>Chitinibacteraceae</taxon>
        <taxon>Chitinimonas</taxon>
    </lineage>
</organism>
<dbReference type="GO" id="GO:0005975">
    <property type="term" value="P:carbohydrate metabolic process"/>
    <property type="evidence" value="ECO:0007669"/>
    <property type="project" value="InterPro"/>
</dbReference>
<dbReference type="CDD" id="cd01949">
    <property type="entry name" value="GGDEF"/>
    <property type="match status" value="1"/>
</dbReference>
<dbReference type="Proteomes" id="UP000186513">
    <property type="component" value="Unassembled WGS sequence"/>
</dbReference>
<name>A0A1K2HPA4_9NEIS</name>
<dbReference type="SUPFAM" id="SSF49452">
    <property type="entry name" value="Starch-binding domain-like"/>
    <property type="match status" value="1"/>
</dbReference>
<comment type="similarity">
    <text evidence="1">Belongs to the glycosyl hydrolase 13 family.</text>
</comment>
<dbReference type="SUPFAM" id="SSF55073">
    <property type="entry name" value="Nucleotide cyclase"/>
    <property type="match status" value="1"/>
</dbReference>
<evidence type="ECO:0000256" key="2">
    <source>
        <dbReference type="ARBA" id="ARBA00022729"/>
    </source>
</evidence>
<dbReference type="InterPro" id="IPR052155">
    <property type="entry name" value="Biofilm_reg_signaling"/>
</dbReference>
<dbReference type="PROSITE" id="PS50887">
    <property type="entry name" value="GGDEF"/>
    <property type="match status" value="1"/>
</dbReference>
<proteinExistence type="inferred from homology"/>
<feature type="signal peptide" evidence="5">
    <location>
        <begin position="1"/>
        <end position="27"/>
    </location>
</feature>
<dbReference type="Gene3D" id="3.30.70.270">
    <property type="match status" value="1"/>
</dbReference>
<evidence type="ECO:0000256" key="4">
    <source>
        <dbReference type="ARBA" id="ARBA00023295"/>
    </source>
</evidence>
<dbReference type="SMART" id="SM00267">
    <property type="entry name" value="GGDEF"/>
    <property type="match status" value="1"/>
</dbReference>
<dbReference type="InterPro" id="IPR043128">
    <property type="entry name" value="Rev_trsase/Diguanyl_cyclase"/>
</dbReference>
<feature type="domain" description="GGDEF" evidence="7">
    <location>
        <begin position="244"/>
        <end position="377"/>
    </location>
</feature>
<dbReference type="STRING" id="1121279.SAMN02745887_03034"/>
<reference evidence="8 9" key="1">
    <citation type="submission" date="2016-11" db="EMBL/GenBank/DDBJ databases">
        <authorList>
            <person name="Jaros S."/>
            <person name="Januszkiewicz K."/>
            <person name="Wedrychowicz H."/>
        </authorList>
    </citation>
    <scope>NUCLEOTIDE SEQUENCE [LARGE SCALE GENOMIC DNA]</scope>
    <source>
        <strain evidence="8 9">DSM 18899</strain>
    </source>
</reference>
<dbReference type="PANTHER" id="PTHR44757">
    <property type="entry name" value="DIGUANYLATE CYCLASE DGCP"/>
    <property type="match status" value="1"/>
</dbReference>
<evidence type="ECO:0000313" key="8">
    <source>
        <dbReference type="EMBL" id="SFZ78509.1"/>
    </source>
</evidence>
<dbReference type="Pfam" id="PF00563">
    <property type="entry name" value="EAL"/>
    <property type="match status" value="1"/>
</dbReference>
<dbReference type="Pfam" id="PF00990">
    <property type="entry name" value="GGDEF"/>
    <property type="match status" value="1"/>
</dbReference>
<dbReference type="FunFam" id="3.30.70.270:FF:000001">
    <property type="entry name" value="Diguanylate cyclase domain protein"/>
    <property type="match status" value="1"/>
</dbReference>
<dbReference type="SMART" id="SM00052">
    <property type="entry name" value="EAL"/>
    <property type="match status" value="1"/>
</dbReference>
<dbReference type="EMBL" id="FPKR01000012">
    <property type="protein sequence ID" value="SFZ78509.1"/>
    <property type="molecule type" value="Genomic_DNA"/>
</dbReference>
<dbReference type="GO" id="GO:0030246">
    <property type="term" value="F:carbohydrate binding"/>
    <property type="evidence" value="ECO:0007669"/>
    <property type="project" value="InterPro"/>
</dbReference>